<accession>A0A9P8VQ59</accession>
<reference evidence="2 3" key="1">
    <citation type="journal article" date="2021" name="Nat. Commun.">
        <title>Genetic determinants of endophytism in the Arabidopsis root mycobiome.</title>
        <authorList>
            <person name="Mesny F."/>
            <person name="Miyauchi S."/>
            <person name="Thiergart T."/>
            <person name="Pickel B."/>
            <person name="Atanasova L."/>
            <person name="Karlsson M."/>
            <person name="Huettel B."/>
            <person name="Barry K.W."/>
            <person name="Haridas S."/>
            <person name="Chen C."/>
            <person name="Bauer D."/>
            <person name="Andreopoulos W."/>
            <person name="Pangilinan J."/>
            <person name="LaButti K."/>
            <person name="Riley R."/>
            <person name="Lipzen A."/>
            <person name="Clum A."/>
            <person name="Drula E."/>
            <person name="Henrissat B."/>
            <person name="Kohler A."/>
            <person name="Grigoriev I.V."/>
            <person name="Martin F.M."/>
            <person name="Hacquard S."/>
        </authorList>
    </citation>
    <scope>NUCLEOTIDE SEQUENCE [LARGE SCALE GENOMIC DNA]</scope>
    <source>
        <strain evidence="2 3">MPI-CAGE-CH-0241</strain>
    </source>
</reference>
<gene>
    <name evidence="2" type="ORF">B0T10DRAFT_501857</name>
</gene>
<comment type="caution">
    <text evidence="2">The sequence shown here is derived from an EMBL/GenBank/DDBJ whole genome shotgun (WGS) entry which is preliminary data.</text>
</comment>
<dbReference type="Proteomes" id="UP000777438">
    <property type="component" value="Unassembled WGS sequence"/>
</dbReference>
<dbReference type="InterPro" id="IPR010730">
    <property type="entry name" value="HET"/>
</dbReference>
<evidence type="ECO:0000313" key="2">
    <source>
        <dbReference type="EMBL" id="KAH6869192.1"/>
    </source>
</evidence>
<dbReference type="AlphaFoldDB" id="A0A9P8VQ59"/>
<sequence>MNISLMGNANSFCETCKKLLTPDGSDVRWDTKPSLHAVQKSGKIGCQRCLIVWDGILKVFPDAASWEETVVYGRILSISDKSVLRVGLMDYGQDPNPGLPREWIDIYEASNQDASVNRLYLPFAPCSREWVKMILEWISTCDSSHTACTPSDSKGLSGLPARLLDVDLRDGSLDVALRDAADVESQRYIAISYCWGKSRPLRTTCHNIENHKTRITWGSLPPLFQDLVRISRLLRVRYLWIDSICIIQGDTKDWALESEKMASYYGNAWLTIAADAAAGSDHHCIPQPKRQITDVMTLAGGRAICVQKVPTHFNMKETCFSKQQYWALPLFERSWTYQERLISRRILHLGPEEVLFECSSKLWCECNRVPNIHNGSPEEDIEPFRATHHTALSSQGNLLVYWDTLLESYLIRSLTFESDKLKSIMGLAKQIKRAHEQICSKTATSDTLGDYVLGIWSLGLPGALLWINLTPEGSRNNLLPTWSWASIAGTWIYQGPPDPSAFTPTAIVSRFSGSQWDIDDDLGPSAGEIDISGYVLPISLTFHLATDSHRADHWKITGGKEDRDMVLSIDTSPSSILKGNSGSVPCLCLQIGVGNSTFKRRAWGLVIRHSRISPDRFEKIGVISTGESWFKDSQAKKMEVCIV</sequence>
<dbReference type="Pfam" id="PF06985">
    <property type="entry name" value="HET"/>
    <property type="match status" value="1"/>
</dbReference>
<dbReference type="PANTHER" id="PTHR33112">
    <property type="entry name" value="DOMAIN PROTEIN, PUTATIVE-RELATED"/>
    <property type="match status" value="1"/>
</dbReference>
<proteinExistence type="predicted"/>
<protein>
    <submittedName>
        <fullName evidence="2">Heterokaryon incompatibility protein-domain-containing protein</fullName>
    </submittedName>
</protein>
<organism evidence="2 3">
    <name type="scientific">Thelonectria olida</name>
    <dbReference type="NCBI Taxonomy" id="1576542"/>
    <lineage>
        <taxon>Eukaryota</taxon>
        <taxon>Fungi</taxon>
        <taxon>Dikarya</taxon>
        <taxon>Ascomycota</taxon>
        <taxon>Pezizomycotina</taxon>
        <taxon>Sordariomycetes</taxon>
        <taxon>Hypocreomycetidae</taxon>
        <taxon>Hypocreales</taxon>
        <taxon>Nectriaceae</taxon>
        <taxon>Thelonectria</taxon>
    </lineage>
</organism>
<dbReference type="PANTHER" id="PTHR33112:SF9">
    <property type="entry name" value="HETEROKARYON INCOMPATIBILITY DOMAIN-CONTAINING PROTEIN"/>
    <property type="match status" value="1"/>
</dbReference>
<keyword evidence="3" id="KW-1185">Reference proteome</keyword>
<dbReference type="EMBL" id="JAGPYM010000078">
    <property type="protein sequence ID" value="KAH6869192.1"/>
    <property type="molecule type" value="Genomic_DNA"/>
</dbReference>
<name>A0A9P8VQ59_9HYPO</name>
<evidence type="ECO:0000259" key="1">
    <source>
        <dbReference type="Pfam" id="PF06985"/>
    </source>
</evidence>
<evidence type="ECO:0000313" key="3">
    <source>
        <dbReference type="Proteomes" id="UP000777438"/>
    </source>
</evidence>
<feature type="domain" description="Heterokaryon incompatibility" evidence="1">
    <location>
        <begin position="188"/>
        <end position="339"/>
    </location>
</feature>
<dbReference type="OrthoDB" id="5347061at2759"/>